<dbReference type="AlphaFoldDB" id="A0A0R2ED91"/>
<dbReference type="InterPro" id="IPR043895">
    <property type="entry name" value="DUF5839"/>
</dbReference>
<dbReference type="Pfam" id="PF19157">
    <property type="entry name" value="DUF5839"/>
    <property type="match status" value="1"/>
</dbReference>
<dbReference type="PATRIC" id="fig|1046596.6.peg.2202"/>
<accession>A0A0R2ED91</accession>
<gene>
    <name evidence="1" type="ORF">FD00_GL002098</name>
</gene>
<reference evidence="1 2" key="1">
    <citation type="journal article" date="2015" name="Genome Announc.">
        <title>Expanding the biotechnology potential of lactobacilli through comparative genomics of 213 strains and associated genera.</title>
        <authorList>
            <person name="Sun Z."/>
            <person name="Harris H.M."/>
            <person name="McCann A."/>
            <person name="Guo C."/>
            <person name="Argimon S."/>
            <person name="Zhang W."/>
            <person name="Yang X."/>
            <person name="Jeffery I.B."/>
            <person name="Cooney J.C."/>
            <person name="Kagawa T.F."/>
            <person name="Liu W."/>
            <person name="Song Y."/>
            <person name="Salvetti E."/>
            <person name="Wrobel A."/>
            <person name="Rasinkangas P."/>
            <person name="Parkhill J."/>
            <person name="Rea M.C."/>
            <person name="O'Sullivan O."/>
            <person name="Ritari J."/>
            <person name="Douillard F.P."/>
            <person name="Paul Ross R."/>
            <person name="Yang R."/>
            <person name="Briner A.E."/>
            <person name="Felis G.E."/>
            <person name="de Vos W.M."/>
            <person name="Barrangou R."/>
            <person name="Klaenhammer T.R."/>
            <person name="Caufield P.W."/>
            <person name="Cui Y."/>
            <person name="Zhang H."/>
            <person name="O'Toole P.W."/>
        </authorList>
    </citation>
    <scope>NUCLEOTIDE SEQUENCE [LARGE SCALE GENOMIC DNA]</scope>
    <source>
        <strain evidence="1 2">DSM 20444</strain>
    </source>
</reference>
<organism evidence="1 2">
    <name type="scientific">Liquorilactobacillus mali KCTC 3596 = DSM 20444</name>
    <dbReference type="NCBI Taxonomy" id="1046596"/>
    <lineage>
        <taxon>Bacteria</taxon>
        <taxon>Bacillati</taxon>
        <taxon>Bacillota</taxon>
        <taxon>Bacilli</taxon>
        <taxon>Lactobacillales</taxon>
        <taxon>Lactobacillaceae</taxon>
        <taxon>Liquorilactobacillus</taxon>
    </lineage>
</organism>
<name>A0A0R2ED91_9LACO</name>
<sequence length="72" mass="7834">MKVSVNTILAKHLANDKIYMWYIPKGVGRSNAKIGKLASVATVRGAKTVKIIGLASVKHASKKFKNVLEILD</sequence>
<dbReference type="OrthoDB" id="9951266at2"/>
<keyword evidence="2" id="KW-1185">Reference proteome</keyword>
<dbReference type="EMBL" id="AYYH01000006">
    <property type="protein sequence ID" value="KRN10855.1"/>
    <property type="molecule type" value="Genomic_DNA"/>
</dbReference>
<dbReference type="RefSeq" id="WP_010078340.1">
    <property type="nucleotide sequence ID" value="NZ_AYYH01000006.1"/>
</dbReference>
<protein>
    <submittedName>
        <fullName evidence="1">Uncharacterized protein</fullName>
    </submittedName>
</protein>
<proteinExistence type="predicted"/>
<comment type="caution">
    <text evidence="1">The sequence shown here is derived from an EMBL/GenBank/DDBJ whole genome shotgun (WGS) entry which is preliminary data.</text>
</comment>
<dbReference type="Proteomes" id="UP000050898">
    <property type="component" value="Unassembled WGS sequence"/>
</dbReference>
<evidence type="ECO:0000313" key="1">
    <source>
        <dbReference type="EMBL" id="KRN10855.1"/>
    </source>
</evidence>
<evidence type="ECO:0000313" key="2">
    <source>
        <dbReference type="Proteomes" id="UP000050898"/>
    </source>
</evidence>